<dbReference type="NCBIfam" id="TIGR01317">
    <property type="entry name" value="GOGAT_sm_gam"/>
    <property type="match status" value="1"/>
</dbReference>
<evidence type="ECO:0000256" key="7">
    <source>
        <dbReference type="ARBA" id="ARBA00029440"/>
    </source>
</evidence>
<dbReference type="Pfam" id="PF07992">
    <property type="entry name" value="Pyr_redox_2"/>
    <property type="match status" value="1"/>
</dbReference>
<keyword evidence="2" id="KW-0479">Metal-binding</keyword>
<dbReference type="SUPFAM" id="SSF51971">
    <property type="entry name" value="Nucleotide-binding domain"/>
    <property type="match status" value="1"/>
</dbReference>
<keyword evidence="1" id="KW-0028">Amino-acid biosynthesis</keyword>
<keyword evidence="4" id="KW-0408">Iron</keyword>
<dbReference type="SUPFAM" id="SSF46548">
    <property type="entry name" value="alpha-helical ferredoxin"/>
    <property type="match status" value="1"/>
</dbReference>
<keyword evidence="3" id="KW-0560">Oxidoreductase</keyword>
<proteinExistence type="predicted"/>
<evidence type="ECO:0000256" key="6">
    <source>
        <dbReference type="ARBA" id="ARBA00023164"/>
    </source>
</evidence>
<keyword evidence="10" id="KW-1185">Reference proteome</keyword>
<feature type="domain" description="4Fe-4S ferredoxin-type" evidence="8">
    <location>
        <begin position="38"/>
        <end position="69"/>
    </location>
</feature>
<dbReference type="GO" id="GO:0051536">
    <property type="term" value="F:iron-sulfur cluster binding"/>
    <property type="evidence" value="ECO:0007669"/>
    <property type="project" value="UniProtKB-KW"/>
</dbReference>
<dbReference type="Proteomes" id="UP000657574">
    <property type="component" value="Unassembled WGS sequence"/>
</dbReference>
<dbReference type="RefSeq" id="WP_189312723.1">
    <property type="nucleotide sequence ID" value="NZ_BMQA01000012.1"/>
</dbReference>
<dbReference type="PROSITE" id="PS51379">
    <property type="entry name" value="4FE4S_FER_2"/>
    <property type="match status" value="1"/>
</dbReference>
<dbReference type="InterPro" id="IPR023753">
    <property type="entry name" value="FAD/NAD-binding_dom"/>
</dbReference>
<gene>
    <name evidence="9" type="ORF">GCM10010121_041690</name>
</gene>
<evidence type="ECO:0000256" key="3">
    <source>
        <dbReference type="ARBA" id="ARBA00023002"/>
    </source>
</evidence>
<dbReference type="PANTHER" id="PTHR43100">
    <property type="entry name" value="GLUTAMATE SYNTHASE [NADPH] SMALL CHAIN"/>
    <property type="match status" value="1"/>
</dbReference>
<keyword evidence="6" id="KW-0314">Glutamate biosynthesis</keyword>
<evidence type="ECO:0000256" key="4">
    <source>
        <dbReference type="ARBA" id="ARBA00023004"/>
    </source>
</evidence>
<dbReference type="InterPro" id="IPR009051">
    <property type="entry name" value="Helical_ferredxn"/>
</dbReference>
<reference evidence="9" key="2">
    <citation type="submission" date="2020-09" db="EMBL/GenBank/DDBJ databases">
        <authorList>
            <person name="Sun Q."/>
            <person name="Ohkuma M."/>
        </authorList>
    </citation>
    <scope>NUCLEOTIDE SEQUENCE</scope>
    <source>
        <strain evidence="9">JCM 3086</strain>
    </source>
</reference>
<dbReference type="InterPro" id="IPR017896">
    <property type="entry name" value="4Fe4S_Fe-S-bd"/>
</dbReference>
<protein>
    <submittedName>
        <fullName evidence="9">Oxidoreductase</fullName>
    </submittedName>
</protein>
<keyword evidence="5" id="KW-0411">Iron-sulfur</keyword>
<evidence type="ECO:0000256" key="2">
    <source>
        <dbReference type="ARBA" id="ARBA00022723"/>
    </source>
</evidence>
<evidence type="ECO:0000256" key="5">
    <source>
        <dbReference type="ARBA" id="ARBA00023014"/>
    </source>
</evidence>
<dbReference type="GO" id="GO:0006537">
    <property type="term" value="P:glutamate biosynthetic process"/>
    <property type="evidence" value="ECO:0007669"/>
    <property type="project" value="UniProtKB-KW"/>
</dbReference>
<accession>A0A917KTG1</accession>
<evidence type="ECO:0000313" key="9">
    <source>
        <dbReference type="EMBL" id="GGJ26219.1"/>
    </source>
</evidence>
<dbReference type="GO" id="GO:0046872">
    <property type="term" value="F:metal ion binding"/>
    <property type="evidence" value="ECO:0007669"/>
    <property type="project" value="UniProtKB-KW"/>
</dbReference>
<organism evidence="9 10">
    <name type="scientific">Streptomyces brasiliensis</name>
    <dbReference type="NCBI Taxonomy" id="1954"/>
    <lineage>
        <taxon>Bacteria</taxon>
        <taxon>Bacillati</taxon>
        <taxon>Actinomycetota</taxon>
        <taxon>Actinomycetes</taxon>
        <taxon>Kitasatosporales</taxon>
        <taxon>Streptomycetaceae</taxon>
        <taxon>Streptomyces</taxon>
    </lineage>
</organism>
<dbReference type="PRINTS" id="PR00419">
    <property type="entry name" value="ADXRDTASE"/>
</dbReference>
<name>A0A917KTG1_9ACTN</name>
<dbReference type="Gene3D" id="3.50.50.60">
    <property type="entry name" value="FAD/NAD(P)-binding domain"/>
    <property type="match status" value="2"/>
</dbReference>
<dbReference type="FunFam" id="3.50.50.60:FF:000124">
    <property type="entry name" value="Glutamate synthase small subunit"/>
    <property type="match status" value="1"/>
</dbReference>
<comment type="caution">
    <text evidence="9">The sequence shown here is derived from an EMBL/GenBank/DDBJ whole genome shotgun (WGS) entry which is preliminary data.</text>
</comment>
<dbReference type="GO" id="GO:0016639">
    <property type="term" value="F:oxidoreductase activity, acting on the CH-NH2 group of donors, NAD or NADP as acceptor"/>
    <property type="evidence" value="ECO:0007669"/>
    <property type="project" value="InterPro"/>
</dbReference>
<evidence type="ECO:0000313" key="10">
    <source>
        <dbReference type="Proteomes" id="UP000657574"/>
    </source>
</evidence>
<evidence type="ECO:0000259" key="8">
    <source>
        <dbReference type="PROSITE" id="PS51379"/>
    </source>
</evidence>
<comment type="pathway">
    <text evidence="7">Amino-acid biosynthesis.</text>
</comment>
<dbReference type="PANTHER" id="PTHR43100:SF1">
    <property type="entry name" value="GLUTAMATE SYNTHASE [NADPH] SMALL CHAIN"/>
    <property type="match status" value="1"/>
</dbReference>
<dbReference type="AlphaFoldDB" id="A0A917KTG1"/>
<dbReference type="InterPro" id="IPR028261">
    <property type="entry name" value="DPD_II"/>
</dbReference>
<dbReference type="InterPro" id="IPR036188">
    <property type="entry name" value="FAD/NAD-bd_sf"/>
</dbReference>
<dbReference type="Gene3D" id="1.10.1060.10">
    <property type="entry name" value="Alpha-helical ferredoxin"/>
    <property type="match status" value="1"/>
</dbReference>
<dbReference type="InterPro" id="IPR006005">
    <property type="entry name" value="Glut_synth_ssu1"/>
</dbReference>
<dbReference type="InterPro" id="IPR051394">
    <property type="entry name" value="Glutamate_Synthase"/>
</dbReference>
<evidence type="ECO:0000256" key="1">
    <source>
        <dbReference type="ARBA" id="ARBA00022605"/>
    </source>
</evidence>
<reference evidence="9" key="1">
    <citation type="journal article" date="2014" name="Int. J. Syst. Evol. Microbiol.">
        <title>Complete genome sequence of Corynebacterium casei LMG S-19264T (=DSM 44701T), isolated from a smear-ripened cheese.</title>
        <authorList>
            <consortium name="US DOE Joint Genome Institute (JGI-PGF)"/>
            <person name="Walter F."/>
            <person name="Albersmeier A."/>
            <person name="Kalinowski J."/>
            <person name="Ruckert C."/>
        </authorList>
    </citation>
    <scope>NUCLEOTIDE SEQUENCE</scope>
    <source>
        <strain evidence="9">JCM 3086</strain>
    </source>
</reference>
<dbReference type="EMBL" id="BMQA01000012">
    <property type="protein sequence ID" value="GGJ26219.1"/>
    <property type="molecule type" value="Genomic_DNA"/>
</dbReference>
<dbReference type="Pfam" id="PF14691">
    <property type="entry name" value="Fer4_20"/>
    <property type="match status" value="1"/>
</dbReference>
<sequence>MADPKGFMTTPREEWPRRPVAERVQDWSEVYVPGALLPIISKQADRCMDCGIPFCHDACPLGNLIPEWNDLVSREDWRAASDRLHATNNFPEFTGRLCPAPCEAGCVLAINQPAVTIKNVECAIADRAWTDGFVPPRPPDRLSGRTVAVIGSGPTGLAAAQQLTRAGHTVAVYEKDDRVGGLMRYGIPEFKMEKHHLERRLAQMRAEGTKFRTSTMVGRDVEATELRARYDAVVIATGATAWRELHAPGRELAGIHQAMEYLPLANRVCEGDLEASPMSAAGKHVVIVGGGDTGADCLGTAVRDGAASVTQLDIYAQPGAERDDDTEPWPTYPKIYRLSAAHEEARDLETAPAADADARLFAASTLRFTGDAGGHVRSLHLVEVDEHRRPLPGTGRTIPADLVLLALGFSGPDREDGLIDQLELAMEPRGTIARDRDFATNVPGVYAAGDAARGQSLIVWAIAEGRAVAAAVDRYLRGSSQLPAPITPYDRPMTV</sequence>